<gene>
    <name evidence="1" type="ORF">METZ01_LOCUS163051</name>
</gene>
<proteinExistence type="predicted"/>
<dbReference type="EMBL" id="UINC01028716">
    <property type="protein sequence ID" value="SVB10197.1"/>
    <property type="molecule type" value="Genomic_DNA"/>
</dbReference>
<accession>A0A382BAG2</accession>
<organism evidence="1">
    <name type="scientific">marine metagenome</name>
    <dbReference type="NCBI Taxonomy" id="408172"/>
    <lineage>
        <taxon>unclassified sequences</taxon>
        <taxon>metagenomes</taxon>
        <taxon>ecological metagenomes</taxon>
    </lineage>
</organism>
<sequence length="68" mass="8399">MSYNRNRNIIKSKLKFKPNPNYLLHNNIIHYDNRRIAPQLHNPMDKLNKWKIRKNLNRQLFIRSSKIE</sequence>
<name>A0A382BAG2_9ZZZZ</name>
<feature type="non-terminal residue" evidence="1">
    <location>
        <position position="68"/>
    </location>
</feature>
<reference evidence="1" key="1">
    <citation type="submission" date="2018-05" db="EMBL/GenBank/DDBJ databases">
        <authorList>
            <person name="Lanie J.A."/>
            <person name="Ng W.-L."/>
            <person name="Kazmierczak K.M."/>
            <person name="Andrzejewski T.M."/>
            <person name="Davidsen T.M."/>
            <person name="Wayne K.J."/>
            <person name="Tettelin H."/>
            <person name="Glass J.I."/>
            <person name="Rusch D."/>
            <person name="Podicherti R."/>
            <person name="Tsui H.-C.T."/>
            <person name="Winkler M.E."/>
        </authorList>
    </citation>
    <scope>NUCLEOTIDE SEQUENCE</scope>
</reference>
<evidence type="ECO:0000313" key="1">
    <source>
        <dbReference type="EMBL" id="SVB10197.1"/>
    </source>
</evidence>
<dbReference type="AlphaFoldDB" id="A0A382BAG2"/>
<protein>
    <submittedName>
        <fullName evidence="1">Uncharacterized protein</fullName>
    </submittedName>
</protein>